<accession>A0ABV8PBT2</accession>
<gene>
    <name evidence="1" type="ORF">ACFOWA_16235</name>
</gene>
<evidence type="ECO:0000313" key="2">
    <source>
        <dbReference type="Proteomes" id="UP001595789"/>
    </source>
</evidence>
<comment type="caution">
    <text evidence="1">The sequence shown here is derived from an EMBL/GenBank/DDBJ whole genome shotgun (WGS) entry which is preliminary data.</text>
</comment>
<dbReference type="Gene3D" id="2.60.40.1120">
    <property type="entry name" value="Carboxypeptidase-like, regulatory domain"/>
    <property type="match status" value="1"/>
</dbReference>
<dbReference type="Proteomes" id="UP001595789">
    <property type="component" value="Unassembled WGS sequence"/>
</dbReference>
<organism evidence="1 2">
    <name type="scientific">Pedobacter lithocola</name>
    <dbReference type="NCBI Taxonomy" id="1908239"/>
    <lineage>
        <taxon>Bacteria</taxon>
        <taxon>Pseudomonadati</taxon>
        <taxon>Bacteroidota</taxon>
        <taxon>Sphingobacteriia</taxon>
        <taxon>Sphingobacteriales</taxon>
        <taxon>Sphingobacteriaceae</taxon>
        <taxon>Pedobacter</taxon>
    </lineage>
</organism>
<reference evidence="2" key="1">
    <citation type="journal article" date="2019" name="Int. J. Syst. Evol. Microbiol.">
        <title>The Global Catalogue of Microorganisms (GCM) 10K type strain sequencing project: providing services to taxonomists for standard genome sequencing and annotation.</title>
        <authorList>
            <consortium name="The Broad Institute Genomics Platform"/>
            <consortium name="The Broad Institute Genome Sequencing Center for Infectious Disease"/>
            <person name="Wu L."/>
            <person name="Ma J."/>
        </authorList>
    </citation>
    <scope>NUCLEOTIDE SEQUENCE [LARGE SCALE GENOMIC DNA]</scope>
    <source>
        <strain evidence="2">CCM 8691</strain>
    </source>
</reference>
<dbReference type="Pfam" id="PF13715">
    <property type="entry name" value="CarbopepD_reg_2"/>
    <property type="match status" value="1"/>
</dbReference>
<dbReference type="EMBL" id="JBHSBW010000013">
    <property type="protein sequence ID" value="MFC4212745.1"/>
    <property type="molecule type" value="Genomic_DNA"/>
</dbReference>
<proteinExistence type="predicted"/>
<protein>
    <submittedName>
        <fullName evidence="1">Carboxypeptidase-like regulatory domain-containing protein</fullName>
    </submittedName>
</protein>
<sequence length="88" mass="9315">MSYGKKIKRKIFLTSIFVFLSLISFAQISIKGVLKDSSGQPLPGVSVRVKGTSVGAATSPDGIYVISAPSNSILTFSCGIQYARGDNK</sequence>
<dbReference type="RefSeq" id="WP_378986965.1">
    <property type="nucleotide sequence ID" value="NZ_JBHSBW010000013.1"/>
</dbReference>
<evidence type="ECO:0000313" key="1">
    <source>
        <dbReference type="EMBL" id="MFC4212745.1"/>
    </source>
</evidence>
<name>A0ABV8PBT2_9SPHI</name>
<dbReference type="InterPro" id="IPR008969">
    <property type="entry name" value="CarboxyPept-like_regulatory"/>
</dbReference>
<dbReference type="SUPFAM" id="SSF49464">
    <property type="entry name" value="Carboxypeptidase regulatory domain-like"/>
    <property type="match status" value="1"/>
</dbReference>
<keyword evidence="2" id="KW-1185">Reference proteome</keyword>